<protein>
    <recommendedName>
        <fullName evidence="3">Putative gamma-glutamylcyclotransferase</fullName>
    </recommendedName>
</protein>
<reference evidence="5" key="1">
    <citation type="journal article" date="2023" name="Mol. Phylogenet. Evol.">
        <title>Genome-scale phylogeny and comparative genomics of the fungal order Sordariales.</title>
        <authorList>
            <person name="Hensen N."/>
            <person name="Bonometti L."/>
            <person name="Westerberg I."/>
            <person name="Brannstrom I.O."/>
            <person name="Guillou S."/>
            <person name="Cros-Aarteil S."/>
            <person name="Calhoun S."/>
            <person name="Haridas S."/>
            <person name="Kuo A."/>
            <person name="Mondo S."/>
            <person name="Pangilinan J."/>
            <person name="Riley R."/>
            <person name="LaButti K."/>
            <person name="Andreopoulos B."/>
            <person name="Lipzen A."/>
            <person name="Chen C."/>
            <person name="Yan M."/>
            <person name="Daum C."/>
            <person name="Ng V."/>
            <person name="Clum A."/>
            <person name="Steindorff A."/>
            <person name="Ohm R.A."/>
            <person name="Martin F."/>
            <person name="Silar P."/>
            <person name="Natvig D.O."/>
            <person name="Lalanne C."/>
            <person name="Gautier V."/>
            <person name="Ament-Velasquez S.L."/>
            <person name="Kruys A."/>
            <person name="Hutchinson M.I."/>
            <person name="Powell A.J."/>
            <person name="Barry K."/>
            <person name="Miller A.N."/>
            <person name="Grigoriev I.V."/>
            <person name="Debuchy R."/>
            <person name="Gladieux P."/>
            <person name="Hiltunen Thoren M."/>
            <person name="Johannesson H."/>
        </authorList>
    </citation>
    <scope>NUCLEOTIDE SEQUENCE</scope>
    <source>
        <strain evidence="5">CBS 892.96</strain>
    </source>
</reference>
<evidence type="ECO:0000313" key="6">
    <source>
        <dbReference type="Proteomes" id="UP001302321"/>
    </source>
</evidence>
<gene>
    <name evidence="5" type="ORF">QBC36DRAFT_95704</name>
</gene>
<proteinExistence type="inferred from homology"/>
<sequence>MAAEEKPSVKADEGTHSAFFYGTLMVPDVFYTVCYSHMDVAPEIKALHTFAPAILHGYCRRRVRGADYPGITPGKDHTVFGMYASGLTQANMNKLDYFEGPQYVRRTVEVKLLDKVGDLNGEGNVEGEAKKAEVYVFSPFHEDDLEDKEWDLEEFRRDKLQRWTRAGYVFEGCDPNDPAKVEAAV</sequence>
<dbReference type="Pfam" id="PF06094">
    <property type="entry name" value="GGACT"/>
    <property type="match status" value="1"/>
</dbReference>
<dbReference type="Gene3D" id="3.10.490.10">
    <property type="entry name" value="Gamma-glutamyl cyclotransferase-like"/>
    <property type="match status" value="1"/>
</dbReference>
<dbReference type="AlphaFoldDB" id="A0AAN6WBT9"/>
<dbReference type="SUPFAM" id="SSF110857">
    <property type="entry name" value="Gamma-glutamyl cyclotransferase-like"/>
    <property type="match status" value="1"/>
</dbReference>
<comment type="similarity">
    <text evidence="1">Belongs to the gamma-glutamylcyclotransferase family.</text>
</comment>
<feature type="domain" description="Gamma-glutamylcyclotransferase AIG2-like" evidence="4">
    <location>
        <begin position="19"/>
        <end position="151"/>
    </location>
</feature>
<dbReference type="InterPro" id="IPR045038">
    <property type="entry name" value="AIG2-like"/>
</dbReference>
<keyword evidence="2" id="KW-0808">Transferase</keyword>
<evidence type="ECO:0000256" key="3">
    <source>
        <dbReference type="ARBA" id="ARBA00030602"/>
    </source>
</evidence>
<dbReference type="CDD" id="cd06661">
    <property type="entry name" value="GGCT_like"/>
    <property type="match status" value="1"/>
</dbReference>
<accession>A0AAN6WBT9</accession>
<dbReference type="Proteomes" id="UP001302321">
    <property type="component" value="Unassembled WGS sequence"/>
</dbReference>
<comment type="caution">
    <text evidence="5">The sequence shown here is derived from an EMBL/GenBank/DDBJ whole genome shotgun (WGS) entry which is preliminary data.</text>
</comment>
<evidence type="ECO:0000256" key="2">
    <source>
        <dbReference type="ARBA" id="ARBA00022679"/>
    </source>
</evidence>
<dbReference type="InterPro" id="IPR036568">
    <property type="entry name" value="GGCT-like_sf"/>
</dbReference>
<dbReference type="InterPro" id="IPR013024">
    <property type="entry name" value="GGCT-like"/>
</dbReference>
<keyword evidence="6" id="KW-1185">Reference proteome</keyword>
<dbReference type="InterPro" id="IPR009288">
    <property type="entry name" value="AIG2-like_dom"/>
</dbReference>
<dbReference type="GO" id="GO:0016740">
    <property type="term" value="F:transferase activity"/>
    <property type="evidence" value="ECO:0007669"/>
    <property type="project" value="UniProtKB-KW"/>
</dbReference>
<dbReference type="PANTHER" id="PTHR31544:SF2">
    <property type="entry name" value="AIG2-LIKE PROTEIN D"/>
    <property type="match status" value="1"/>
</dbReference>
<organism evidence="5 6">
    <name type="scientific">Triangularia setosa</name>
    <dbReference type="NCBI Taxonomy" id="2587417"/>
    <lineage>
        <taxon>Eukaryota</taxon>
        <taxon>Fungi</taxon>
        <taxon>Dikarya</taxon>
        <taxon>Ascomycota</taxon>
        <taxon>Pezizomycotina</taxon>
        <taxon>Sordariomycetes</taxon>
        <taxon>Sordariomycetidae</taxon>
        <taxon>Sordariales</taxon>
        <taxon>Podosporaceae</taxon>
        <taxon>Triangularia</taxon>
    </lineage>
</organism>
<evidence type="ECO:0000313" key="5">
    <source>
        <dbReference type="EMBL" id="KAK4178738.1"/>
    </source>
</evidence>
<evidence type="ECO:0000259" key="4">
    <source>
        <dbReference type="Pfam" id="PF06094"/>
    </source>
</evidence>
<name>A0AAN6WBT9_9PEZI</name>
<reference evidence="5" key="2">
    <citation type="submission" date="2023-05" db="EMBL/GenBank/DDBJ databases">
        <authorList>
            <consortium name="Lawrence Berkeley National Laboratory"/>
            <person name="Steindorff A."/>
            <person name="Hensen N."/>
            <person name="Bonometti L."/>
            <person name="Westerberg I."/>
            <person name="Brannstrom I.O."/>
            <person name="Guillou S."/>
            <person name="Cros-Aarteil S."/>
            <person name="Calhoun S."/>
            <person name="Haridas S."/>
            <person name="Kuo A."/>
            <person name="Mondo S."/>
            <person name="Pangilinan J."/>
            <person name="Riley R."/>
            <person name="Labutti K."/>
            <person name="Andreopoulos B."/>
            <person name="Lipzen A."/>
            <person name="Chen C."/>
            <person name="Yanf M."/>
            <person name="Daum C."/>
            <person name="Ng V."/>
            <person name="Clum A."/>
            <person name="Ohm R."/>
            <person name="Martin F."/>
            <person name="Silar P."/>
            <person name="Natvig D."/>
            <person name="Lalanne C."/>
            <person name="Gautier V."/>
            <person name="Ament-Velasquez S.L."/>
            <person name="Kruys A."/>
            <person name="Hutchinson M.I."/>
            <person name="Powell A.J."/>
            <person name="Barry K."/>
            <person name="Miller A.N."/>
            <person name="Grigoriev I.V."/>
            <person name="Debuchy R."/>
            <person name="Gladieux P."/>
            <person name="Thoren M.H."/>
            <person name="Johannesson H."/>
        </authorList>
    </citation>
    <scope>NUCLEOTIDE SEQUENCE</scope>
    <source>
        <strain evidence="5">CBS 892.96</strain>
    </source>
</reference>
<dbReference type="EMBL" id="MU866131">
    <property type="protein sequence ID" value="KAK4178738.1"/>
    <property type="molecule type" value="Genomic_DNA"/>
</dbReference>
<evidence type="ECO:0000256" key="1">
    <source>
        <dbReference type="ARBA" id="ARBA00008861"/>
    </source>
</evidence>
<dbReference type="PANTHER" id="PTHR31544">
    <property type="entry name" value="AIG2-LIKE PROTEIN D"/>
    <property type="match status" value="1"/>
</dbReference>